<sequence length="248" mass="27756">MTTQSLTLRKEQFELLAAACRRSAPARTVVRTPDADRHTGRSRLLDSQPDGVTLFWPHGLKPEWLQSGATVEVFFEQAGLRYAFKAEALGRVSHRLKSGRQVAALLLSVPVRIGRKQQREHFRVSLADLEPIDMRLTGMLNRGLQLTLTLRNLSCGGLGAVCSAEEGRKLRVGDLCWAEFELPGISAEFEFVARLTHRLALDNGRRVVLGWAFCAHDDPSRYRKNTQGLARFVADRQRARLRRAGGQG</sequence>
<comment type="caution">
    <text evidence="1">The sequence shown here is derived from an EMBL/GenBank/DDBJ whole genome shotgun (WGS) entry which is preliminary data.</text>
</comment>
<gene>
    <name evidence="1" type="ORF">LCGC14_1335210</name>
</gene>
<accession>A0A0F9KG42</accession>
<name>A0A0F9KG42_9ZZZZ</name>
<dbReference type="Gene3D" id="2.40.10.220">
    <property type="entry name" value="predicted glycosyltransferase like domains"/>
    <property type="match status" value="1"/>
</dbReference>
<proteinExistence type="predicted"/>
<dbReference type="AlphaFoldDB" id="A0A0F9KG42"/>
<evidence type="ECO:0000313" key="1">
    <source>
        <dbReference type="EMBL" id="KKM80898.1"/>
    </source>
</evidence>
<evidence type="ECO:0008006" key="2">
    <source>
        <dbReference type="Google" id="ProtNLM"/>
    </source>
</evidence>
<dbReference type="EMBL" id="LAZR01008111">
    <property type="protein sequence ID" value="KKM80898.1"/>
    <property type="molecule type" value="Genomic_DNA"/>
</dbReference>
<organism evidence="1">
    <name type="scientific">marine sediment metagenome</name>
    <dbReference type="NCBI Taxonomy" id="412755"/>
    <lineage>
        <taxon>unclassified sequences</taxon>
        <taxon>metagenomes</taxon>
        <taxon>ecological metagenomes</taxon>
    </lineage>
</organism>
<protein>
    <recommendedName>
        <fullName evidence="2">PilZ domain-containing protein</fullName>
    </recommendedName>
</protein>
<reference evidence="1" key="1">
    <citation type="journal article" date="2015" name="Nature">
        <title>Complex archaea that bridge the gap between prokaryotes and eukaryotes.</title>
        <authorList>
            <person name="Spang A."/>
            <person name="Saw J.H."/>
            <person name="Jorgensen S.L."/>
            <person name="Zaremba-Niedzwiedzka K."/>
            <person name="Martijn J."/>
            <person name="Lind A.E."/>
            <person name="van Eijk R."/>
            <person name="Schleper C."/>
            <person name="Guy L."/>
            <person name="Ettema T.J."/>
        </authorList>
    </citation>
    <scope>NUCLEOTIDE SEQUENCE</scope>
</reference>